<protein>
    <submittedName>
        <fullName evidence="1">Uncharacterized protein</fullName>
    </submittedName>
</protein>
<proteinExistence type="predicted"/>
<dbReference type="EMBL" id="JABSTV010001252">
    <property type="protein sequence ID" value="KAH7946987.1"/>
    <property type="molecule type" value="Genomic_DNA"/>
</dbReference>
<dbReference type="VEuPathDB" id="VectorBase:RSAN_026387"/>
<keyword evidence="2" id="KW-1185">Reference proteome</keyword>
<dbReference type="Pfam" id="PF00118">
    <property type="entry name" value="Cpn60_TCP1"/>
    <property type="match status" value="1"/>
</dbReference>
<dbReference type="Gene3D" id="1.10.560.10">
    <property type="entry name" value="GroEL-like equatorial domain"/>
    <property type="match status" value="1"/>
</dbReference>
<reference evidence="1" key="1">
    <citation type="journal article" date="2020" name="Cell">
        <title>Large-Scale Comparative Analyses of Tick Genomes Elucidate Their Genetic Diversity and Vector Capacities.</title>
        <authorList>
            <consortium name="Tick Genome and Microbiome Consortium (TIGMIC)"/>
            <person name="Jia N."/>
            <person name="Wang J."/>
            <person name="Shi W."/>
            <person name="Du L."/>
            <person name="Sun Y."/>
            <person name="Zhan W."/>
            <person name="Jiang J.F."/>
            <person name="Wang Q."/>
            <person name="Zhang B."/>
            <person name="Ji P."/>
            <person name="Bell-Sakyi L."/>
            <person name="Cui X.M."/>
            <person name="Yuan T.T."/>
            <person name="Jiang B.G."/>
            <person name="Yang W.F."/>
            <person name="Lam T.T."/>
            <person name="Chang Q.C."/>
            <person name="Ding S.J."/>
            <person name="Wang X.J."/>
            <person name="Zhu J.G."/>
            <person name="Ruan X.D."/>
            <person name="Zhao L."/>
            <person name="Wei J.T."/>
            <person name="Ye R.Z."/>
            <person name="Que T.C."/>
            <person name="Du C.H."/>
            <person name="Zhou Y.H."/>
            <person name="Cheng J.X."/>
            <person name="Dai P.F."/>
            <person name="Guo W.B."/>
            <person name="Han X.H."/>
            <person name="Huang E.J."/>
            <person name="Li L.F."/>
            <person name="Wei W."/>
            <person name="Gao Y.C."/>
            <person name="Liu J.Z."/>
            <person name="Shao H.Z."/>
            <person name="Wang X."/>
            <person name="Wang C.C."/>
            <person name="Yang T.C."/>
            <person name="Huo Q.B."/>
            <person name="Li W."/>
            <person name="Chen H.Y."/>
            <person name="Chen S.E."/>
            <person name="Zhou L.G."/>
            <person name="Ni X.B."/>
            <person name="Tian J.H."/>
            <person name="Sheng Y."/>
            <person name="Liu T."/>
            <person name="Pan Y.S."/>
            <person name="Xia L.Y."/>
            <person name="Li J."/>
            <person name="Zhao F."/>
            <person name="Cao W.C."/>
        </authorList>
    </citation>
    <scope>NUCLEOTIDE SEQUENCE</scope>
    <source>
        <strain evidence="1">Rsan-2018</strain>
    </source>
</reference>
<dbReference type="Proteomes" id="UP000821837">
    <property type="component" value="Chromosome 6"/>
</dbReference>
<gene>
    <name evidence="1" type="ORF">HPB52_006670</name>
</gene>
<dbReference type="InterPro" id="IPR027413">
    <property type="entry name" value="GROEL-like_equatorial_sf"/>
</dbReference>
<reference evidence="1" key="2">
    <citation type="submission" date="2021-09" db="EMBL/GenBank/DDBJ databases">
        <authorList>
            <person name="Jia N."/>
            <person name="Wang J."/>
            <person name="Shi W."/>
            <person name="Du L."/>
            <person name="Sun Y."/>
            <person name="Zhan W."/>
            <person name="Jiang J."/>
            <person name="Wang Q."/>
            <person name="Zhang B."/>
            <person name="Ji P."/>
            <person name="Sakyi L.B."/>
            <person name="Cui X."/>
            <person name="Yuan T."/>
            <person name="Jiang B."/>
            <person name="Yang W."/>
            <person name="Lam T.T.-Y."/>
            <person name="Chang Q."/>
            <person name="Ding S."/>
            <person name="Wang X."/>
            <person name="Zhu J."/>
            <person name="Ruan X."/>
            <person name="Zhao L."/>
            <person name="Wei J."/>
            <person name="Que T."/>
            <person name="Du C."/>
            <person name="Cheng J."/>
            <person name="Dai P."/>
            <person name="Han X."/>
            <person name="Huang E."/>
            <person name="Gao Y."/>
            <person name="Liu J."/>
            <person name="Shao H."/>
            <person name="Ye R."/>
            <person name="Li L."/>
            <person name="Wei W."/>
            <person name="Wang X."/>
            <person name="Wang C."/>
            <person name="Huo Q."/>
            <person name="Li W."/>
            <person name="Guo W."/>
            <person name="Chen H."/>
            <person name="Chen S."/>
            <person name="Zhou L."/>
            <person name="Zhou L."/>
            <person name="Ni X."/>
            <person name="Tian J."/>
            <person name="Zhou Y."/>
            <person name="Sheng Y."/>
            <person name="Liu T."/>
            <person name="Pan Y."/>
            <person name="Xia L."/>
            <person name="Li J."/>
            <person name="Zhao F."/>
            <person name="Cao W."/>
        </authorList>
    </citation>
    <scope>NUCLEOTIDE SEQUENCE</scope>
    <source>
        <strain evidence="1">Rsan-2018</strain>
        <tissue evidence="1">Larvae</tissue>
    </source>
</reference>
<dbReference type="SUPFAM" id="SSF48592">
    <property type="entry name" value="GroEL equatorial domain-like"/>
    <property type="match status" value="1"/>
</dbReference>
<dbReference type="GO" id="GO:0005524">
    <property type="term" value="F:ATP binding"/>
    <property type="evidence" value="ECO:0007669"/>
    <property type="project" value="InterPro"/>
</dbReference>
<accession>A0A9D4PL37</accession>
<dbReference type="InterPro" id="IPR002423">
    <property type="entry name" value="Cpn60/GroEL/TCP-1"/>
</dbReference>
<sequence length="207" mass="22799">MRWETRFNGCSPISVNINLLSFEAAKLRSCGAVAFLAMSSPGPSVQKKRRQFSLKEKVDICRKRDIALSTVATILKDWEKIALLLKKRRDSLRSLWAPPVSTQVPDGSVGSGKGMASCGKLHAGKKRRPMPKVRFPGGTSAFRKSVGLDLYEGTVRDNQKAGVLEPTVSKIKSLKFATEAAITILRIDDLIKLEPSPSSHDDRDECM</sequence>
<evidence type="ECO:0000313" key="1">
    <source>
        <dbReference type="EMBL" id="KAH7946987.1"/>
    </source>
</evidence>
<name>A0A9D4PL37_RHISA</name>
<evidence type="ECO:0000313" key="2">
    <source>
        <dbReference type="Proteomes" id="UP000821837"/>
    </source>
</evidence>
<comment type="caution">
    <text evidence="1">The sequence shown here is derived from an EMBL/GenBank/DDBJ whole genome shotgun (WGS) entry which is preliminary data.</text>
</comment>
<dbReference type="AlphaFoldDB" id="A0A9D4PL37"/>
<organism evidence="1 2">
    <name type="scientific">Rhipicephalus sanguineus</name>
    <name type="common">Brown dog tick</name>
    <name type="synonym">Ixodes sanguineus</name>
    <dbReference type="NCBI Taxonomy" id="34632"/>
    <lineage>
        <taxon>Eukaryota</taxon>
        <taxon>Metazoa</taxon>
        <taxon>Ecdysozoa</taxon>
        <taxon>Arthropoda</taxon>
        <taxon>Chelicerata</taxon>
        <taxon>Arachnida</taxon>
        <taxon>Acari</taxon>
        <taxon>Parasitiformes</taxon>
        <taxon>Ixodida</taxon>
        <taxon>Ixodoidea</taxon>
        <taxon>Ixodidae</taxon>
        <taxon>Rhipicephalinae</taxon>
        <taxon>Rhipicephalus</taxon>
        <taxon>Rhipicephalus</taxon>
    </lineage>
</organism>